<dbReference type="Proteomes" id="UP000663671">
    <property type="component" value="Chromosome 1"/>
</dbReference>
<evidence type="ECO:0000313" key="2">
    <source>
        <dbReference type="Proteomes" id="UP000663671"/>
    </source>
</evidence>
<dbReference type="VEuPathDB" id="FungiDB:I7I51_00587"/>
<sequence>MAEDTQTEYDRGLVKASTLGSMFSTTANAGRRRGKIMRAD</sequence>
<accession>A0A8A1MC65</accession>
<dbReference type="EMBL" id="CP069114">
    <property type="protein sequence ID" value="QSS63529.1"/>
    <property type="molecule type" value="Genomic_DNA"/>
</dbReference>
<reference evidence="1" key="1">
    <citation type="submission" date="2021-01" db="EMBL/GenBank/DDBJ databases">
        <title>Chromosome-level genome assembly of a human fungal pathogen reveals clustering of transcriptionally co-regulated genes.</title>
        <authorList>
            <person name="Voorhies M."/>
            <person name="Cohen S."/>
            <person name="Shea T.P."/>
            <person name="Petrus S."/>
            <person name="Munoz J.F."/>
            <person name="Poplawski S."/>
            <person name="Goldman W.E."/>
            <person name="Michael T."/>
            <person name="Cuomo C.A."/>
            <person name="Sil A."/>
            <person name="Beyhan S."/>
        </authorList>
    </citation>
    <scope>NUCLEOTIDE SEQUENCE</scope>
    <source>
        <strain evidence="1">WU24</strain>
    </source>
</reference>
<dbReference type="AlphaFoldDB" id="A0A8A1MC65"/>
<dbReference type="OrthoDB" id="10280653at2759"/>
<gene>
    <name evidence="1" type="ORF">I7I51_00587</name>
</gene>
<protein>
    <submittedName>
        <fullName evidence="1">Uncharacterized protein</fullName>
    </submittedName>
</protein>
<proteinExistence type="predicted"/>
<evidence type="ECO:0000313" key="1">
    <source>
        <dbReference type="EMBL" id="QSS63529.1"/>
    </source>
</evidence>
<name>A0A8A1MC65_AJECA</name>
<organism evidence="1 2">
    <name type="scientific">Ajellomyces capsulatus</name>
    <name type="common">Darling's disease fungus</name>
    <name type="synonym">Histoplasma capsulatum</name>
    <dbReference type="NCBI Taxonomy" id="5037"/>
    <lineage>
        <taxon>Eukaryota</taxon>
        <taxon>Fungi</taxon>
        <taxon>Dikarya</taxon>
        <taxon>Ascomycota</taxon>
        <taxon>Pezizomycotina</taxon>
        <taxon>Eurotiomycetes</taxon>
        <taxon>Eurotiomycetidae</taxon>
        <taxon>Onygenales</taxon>
        <taxon>Ajellomycetaceae</taxon>
        <taxon>Histoplasma</taxon>
    </lineage>
</organism>